<sequence length="356" mass="40434">MSEKPNGNDGKRKAHRKSHAGCRECRRRRIKCVTYTPKDMALLHHWTCHASRTIVCAPLADELWQDILPRIGLEHAFVMSAILSLSALHMACHVNAQRQHLLNEAARQNSDAVRGLREQLNHMHESMSDALFACASLNVVYIFASAGPLSDQTSSDDSTKPTNRHTLNTDWIPLMRGVGVVVQAVHQQVHKGPLAPLLEIDNWFELDPETAYAPGDADLRCLSDVWAGDSSGKEIYDETLNSLRRCNAYLHHPHYNSATSPITPHSPEEQRKWGYNGPWAGPMIWIQFLSEDFLARLYQRQPYALVLFAHFGALMHSLDRVWCFEGWGKRIVLVVGEILGSYWDGWMSWCRAYVEK</sequence>
<comment type="caution">
    <text evidence="2">The sequence shown here is derived from an EMBL/GenBank/DDBJ whole genome shotgun (WGS) entry which is preliminary data.</text>
</comment>
<dbReference type="InterPro" id="IPR053157">
    <property type="entry name" value="Sterol_Uptake_Regulator"/>
</dbReference>
<protein>
    <recommendedName>
        <fullName evidence="4">Zn(2)-C6 fungal-type domain-containing protein</fullName>
    </recommendedName>
</protein>
<dbReference type="Pfam" id="PF11951">
    <property type="entry name" value="Fungal_trans_2"/>
    <property type="match status" value="1"/>
</dbReference>
<organism evidence="2 3">
    <name type="scientific">Recurvomyces mirabilis</name>
    <dbReference type="NCBI Taxonomy" id="574656"/>
    <lineage>
        <taxon>Eukaryota</taxon>
        <taxon>Fungi</taxon>
        <taxon>Dikarya</taxon>
        <taxon>Ascomycota</taxon>
        <taxon>Pezizomycotina</taxon>
        <taxon>Dothideomycetes</taxon>
        <taxon>Dothideomycetidae</taxon>
        <taxon>Mycosphaerellales</taxon>
        <taxon>Teratosphaeriaceae</taxon>
        <taxon>Recurvomyces</taxon>
    </lineage>
</organism>
<dbReference type="Proteomes" id="UP001274830">
    <property type="component" value="Unassembled WGS sequence"/>
</dbReference>
<feature type="region of interest" description="Disordered" evidence="1">
    <location>
        <begin position="1"/>
        <end position="20"/>
    </location>
</feature>
<dbReference type="PANTHER" id="PTHR47784:SF5">
    <property type="entry name" value="STEROL UPTAKE CONTROL PROTEIN 2"/>
    <property type="match status" value="1"/>
</dbReference>
<evidence type="ECO:0008006" key="4">
    <source>
        <dbReference type="Google" id="ProtNLM"/>
    </source>
</evidence>
<dbReference type="InterPro" id="IPR021858">
    <property type="entry name" value="Fun_TF"/>
</dbReference>
<evidence type="ECO:0000313" key="3">
    <source>
        <dbReference type="Proteomes" id="UP001274830"/>
    </source>
</evidence>
<name>A0AAE0TQB2_9PEZI</name>
<dbReference type="EMBL" id="JAUTXT010000064">
    <property type="protein sequence ID" value="KAK3670031.1"/>
    <property type="molecule type" value="Genomic_DNA"/>
</dbReference>
<evidence type="ECO:0000313" key="2">
    <source>
        <dbReference type="EMBL" id="KAK3670031.1"/>
    </source>
</evidence>
<gene>
    <name evidence="2" type="ORF">LTR78_010062</name>
</gene>
<reference evidence="2" key="1">
    <citation type="submission" date="2023-07" db="EMBL/GenBank/DDBJ databases">
        <title>Black Yeasts Isolated from many extreme environments.</title>
        <authorList>
            <person name="Coleine C."/>
            <person name="Stajich J.E."/>
            <person name="Selbmann L."/>
        </authorList>
    </citation>
    <scope>NUCLEOTIDE SEQUENCE</scope>
    <source>
        <strain evidence="2">CCFEE 5485</strain>
    </source>
</reference>
<dbReference type="GO" id="GO:0001228">
    <property type="term" value="F:DNA-binding transcription activator activity, RNA polymerase II-specific"/>
    <property type="evidence" value="ECO:0007669"/>
    <property type="project" value="TreeGrafter"/>
</dbReference>
<evidence type="ECO:0000256" key="1">
    <source>
        <dbReference type="SAM" id="MobiDB-lite"/>
    </source>
</evidence>
<proteinExistence type="predicted"/>
<dbReference type="AlphaFoldDB" id="A0AAE0TQB2"/>
<dbReference type="PANTHER" id="PTHR47784">
    <property type="entry name" value="STEROL UPTAKE CONTROL PROTEIN 2"/>
    <property type="match status" value="1"/>
</dbReference>
<accession>A0AAE0TQB2</accession>
<keyword evidence="3" id="KW-1185">Reference proteome</keyword>